<protein>
    <recommendedName>
        <fullName evidence="5">PHD-type domain-containing protein</fullName>
    </recommendedName>
</protein>
<evidence type="ECO:0000313" key="7">
    <source>
        <dbReference type="Proteomes" id="UP000784294"/>
    </source>
</evidence>
<dbReference type="InterPro" id="IPR013083">
    <property type="entry name" value="Znf_RING/FYVE/PHD"/>
</dbReference>
<evidence type="ECO:0000256" key="1">
    <source>
        <dbReference type="ARBA" id="ARBA00022723"/>
    </source>
</evidence>
<evidence type="ECO:0000256" key="3">
    <source>
        <dbReference type="ARBA" id="ARBA00022833"/>
    </source>
</evidence>
<evidence type="ECO:0000256" key="4">
    <source>
        <dbReference type="SAM" id="MobiDB-lite"/>
    </source>
</evidence>
<dbReference type="InterPro" id="IPR019787">
    <property type="entry name" value="Znf_PHD-finger"/>
</dbReference>
<dbReference type="SUPFAM" id="SSF57903">
    <property type="entry name" value="FYVE/PHD zinc finger"/>
    <property type="match status" value="1"/>
</dbReference>
<dbReference type="OrthoDB" id="784962at2759"/>
<comment type="caution">
    <text evidence="6">The sequence shown here is derived from an EMBL/GenBank/DDBJ whole genome shotgun (WGS) entry which is preliminary data.</text>
</comment>
<feature type="domain" description="PHD-type" evidence="5">
    <location>
        <begin position="1"/>
        <end position="38"/>
    </location>
</feature>
<feature type="region of interest" description="Disordered" evidence="4">
    <location>
        <begin position="114"/>
        <end position="167"/>
    </location>
</feature>
<organism evidence="6 7">
    <name type="scientific">Protopolystoma xenopodis</name>
    <dbReference type="NCBI Taxonomy" id="117903"/>
    <lineage>
        <taxon>Eukaryota</taxon>
        <taxon>Metazoa</taxon>
        <taxon>Spiralia</taxon>
        <taxon>Lophotrochozoa</taxon>
        <taxon>Platyhelminthes</taxon>
        <taxon>Monogenea</taxon>
        <taxon>Polyopisthocotylea</taxon>
        <taxon>Polystomatidea</taxon>
        <taxon>Polystomatidae</taxon>
        <taxon>Protopolystoma</taxon>
    </lineage>
</organism>
<sequence length="230" mass="25728">MICCDHCDEWYHGDCVGIDPDQGAFMEAQGIEFVCPICLKISPSRLKDKITSDGASCSKSELKSLKKRRARGRKSTSDLDSSAQLIDLPWKFKDLQSHRSCLVKSDSLIIVESGAEEDDEADEDEESPRSESRLSKQGLDCERRRKKMAKRKSKSRNGHHNVDNRWIGIQLSTGQNNSAEEEDEVPISSLGLLPDTALTHNTEDNSFPSEGVVHLRLFILRTLLILLNSG</sequence>
<name>A0A448X5Q4_9PLAT</name>
<proteinExistence type="predicted"/>
<evidence type="ECO:0000256" key="2">
    <source>
        <dbReference type="ARBA" id="ARBA00022771"/>
    </source>
</evidence>
<dbReference type="EMBL" id="CAAALY010098082">
    <property type="protein sequence ID" value="VEL28824.1"/>
    <property type="molecule type" value="Genomic_DNA"/>
</dbReference>
<dbReference type="InterPro" id="IPR011011">
    <property type="entry name" value="Znf_FYVE_PHD"/>
</dbReference>
<dbReference type="Pfam" id="PF00628">
    <property type="entry name" value="PHD"/>
    <property type="match status" value="1"/>
</dbReference>
<keyword evidence="1" id="KW-0479">Metal-binding</keyword>
<dbReference type="GO" id="GO:0008270">
    <property type="term" value="F:zinc ion binding"/>
    <property type="evidence" value="ECO:0007669"/>
    <property type="project" value="UniProtKB-KW"/>
</dbReference>
<feature type="compositionally biased region" description="Acidic residues" evidence="4">
    <location>
        <begin position="114"/>
        <end position="126"/>
    </location>
</feature>
<dbReference type="Proteomes" id="UP000784294">
    <property type="component" value="Unassembled WGS sequence"/>
</dbReference>
<accession>A0A448X5Q4</accession>
<gene>
    <name evidence="6" type="ORF">PXEA_LOCUS22264</name>
</gene>
<evidence type="ECO:0000259" key="5">
    <source>
        <dbReference type="Pfam" id="PF00628"/>
    </source>
</evidence>
<dbReference type="AlphaFoldDB" id="A0A448X5Q4"/>
<dbReference type="CDD" id="cd15552">
    <property type="entry name" value="PHD_PHF3_like"/>
    <property type="match status" value="1"/>
</dbReference>
<dbReference type="Gene3D" id="3.30.40.10">
    <property type="entry name" value="Zinc/RING finger domain, C3HC4 (zinc finger)"/>
    <property type="match status" value="1"/>
</dbReference>
<feature type="compositionally biased region" description="Basic residues" evidence="4">
    <location>
        <begin position="144"/>
        <end position="159"/>
    </location>
</feature>
<keyword evidence="2" id="KW-0863">Zinc-finger</keyword>
<keyword evidence="7" id="KW-1185">Reference proteome</keyword>
<feature type="compositionally biased region" description="Basic and acidic residues" evidence="4">
    <location>
        <begin position="127"/>
        <end position="143"/>
    </location>
</feature>
<reference evidence="6" key="1">
    <citation type="submission" date="2018-11" db="EMBL/GenBank/DDBJ databases">
        <authorList>
            <consortium name="Pathogen Informatics"/>
        </authorList>
    </citation>
    <scope>NUCLEOTIDE SEQUENCE</scope>
</reference>
<keyword evidence="3" id="KW-0862">Zinc</keyword>
<evidence type="ECO:0000313" key="6">
    <source>
        <dbReference type="EMBL" id="VEL28824.1"/>
    </source>
</evidence>